<feature type="region of interest" description="Disordered" evidence="1">
    <location>
        <begin position="18"/>
        <end position="62"/>
    </location>
</feature>
<sequence>MRILHSFRFNLQKDTHEDFGHGLRHAKASENGAEQPNDGDHNGGLKAKDHHPFGDVIPVEKT</sequence>
<feature type="compositionally biased region" description="Basic and acidic residues" evidence="1">
    <location>
        <begin position="38"/>
        <end position="62"/>
    </location>
</feature>
<keyword evidence="3" id="KW-1185">Reference proteome</keyword>
<reference evidence="3" key="1">
    <citation type="journal article" date="2013" name="Science">
        <title>The Amborella genome and the evolution of flowering plants.</title>
        <authorList>
            <consortium name="Amborella Genome Project"/>
        </authorList>
    </citation>
    <scope>NUCLEOTIDE SEQUENCE [LARGE SCALE GENOMIC DNA]</scope>
</reference>
<evidence type="ECO:0000256" key="1">
    <source>
        <dbReference type="SAM" id="MobiDB-lite"/>
    </source>
</evidence>
<dbReference type="Gramene" id="ERN13907">
    <property type="protein sequence ID" value="ERN13907"/>
    <property type="gene ID" value="AMTR_s00021p00101440"/>
</dbReference>
<dbReference type="Proteomes" id="UP000017836">
    <property type="component" value="Unassembled WGS sequence"/>
</dbReference>
<gene>
    <name evidence="2" type="ORF">AMTR_s00021p00101440</name>
</gene>
<evidence type="ECO:0000313" key="2">
    <source>
        <dbReference type="EMBL" id="ERN13907.1"/>
    </source>
</evidence>
<name>W1PV47_AMBTC</name>
<dbReference type="AlphaFoldDB" id="W1PV47"/>
<proteinExistence type="predicted"/>
<protein>
    <submittedName>
        <fullName evidence="2">Uncharacterized protein</fullName>
    </submittedName>
</protein>
<dbReference type="HOGENOM" id="CLU_2907064_0_0_1"/>
<evidence type="ECO:0000313" key="3">
    <source>
        <dbReference type="Proteomes" id="UP000017836"/>
    </source>
</evidence>
<dbReference type="EMBL" id="KI392560">
    <property type="protein sequence ID" value="ERN13907.1"/>
    <property type="molecule type" value="Genomic_DNA"/>
</dbReference>
<organism evidence="2 3">
    <name type="scientific">Amborella trichopoda</name>
    <dbReference type="NCBI Taxonomy" id="13333"/>
    <lineage>
        <taxon>Eukaryota</taxon>
        <taxon>Viridiplantae</taxon>
        <taxon>Streptophyta</taxon>
        <taxon>Embryophyta</taxon>
        <taxon>Tracheophyta</taxon>
        <taxon>Spermatophyta</taxon>
        <taxon>Magnoliopsida</taxon>
        <taxon>Amborellales</taxon>
        <taxon>Amborellaceae</taxon>
        <taxon>Amborella</taxon>
    </lineage>
</organism>
<accession>W1PV47</accession>